<comment type="function">
    <text evidence="2">Probably acts as a heme chaperone, transferring heme to an unknown acceptor. Binds one molecule of heme per monomer, possibly covalently. Binds 1 [4Fe-4S] cluster. The cluster is coordinated with 3 cysteines and an exchangeable S-adenosyl-L-methionine.</text>
</comment>
<dbReference type="NCBIfam" id="TIGR00539">
    <property type="entry name" value="hemN_rel"/>
    <property type="match status" value="1"/>
</dbReference>
<protein>
    <recommendedName>
        <fullName evidence="2">Heme chaperone HemW</fullName>
    </recommendedName>
</protein>
<keyword evidence="2" id="KW-0963">Cytoplasm</keyword>
<dbReference type="InterPro" id="IPR023404">
    <property type="entry name" value="rSAM_horseshoe"/>
</dbReference>
<dbReference type="KEGG" id="sdyn:Mal52_05070"/>
<dbReference type="Gene3D" id="3.80.30.20">
    <property type="entry name" value="tm_1862 like domain"/>
    <property type="match status" value="1"/>
</dbReference>
<keyword evidence="2" id="KW-0349">Heme</keyword>
<name>A0A517ZHW6_9PLAN</name>
<dbReference type="PROSITE" id="PS51918">
    <property type="entry name" value="RADICAL_SAM"/>
    <property type="match status" value="1"/>
</dbReference>
<dbReference type="Pfam" id="PF06969">
    <property type="entry name" value="HemN_C"/>
    <property type="match status" value="1"/>
</dbReference>
<dbReference type="InterPro" id="IPR034505">
    <property type="entry name" value="Coproporphyrinogen-III_oxidase"/>
</dbReference>
<dbReference type="PANTHER" id="PTHR13932:SF5">
    <property type="entry name" value="RADICAL S-ADENOSYL METHIONINE DOMAIN-CONTAINING PROTEIN 1, MITOCHONDRIAL"/>
    <property type="match status" value="1"/>
</dbReference>
<dbReference type="GO" id="GO:0005737">
    <property type="term" value="C:cytoplasm"/>
    <property type="evidence" value="ECO:0007669"/>
    <property type="project" value="UniProtKB-SubCell"/>
</dbReference>
<dbReference type="SUPFAM" id="SSF102114">
    <property type="entry name" value="Radical SAM enzymes"/>
    <property type="match status" value="1"/>
</dbReference>
<dbReference type="AlphaFoldDB" id="A0A517ZHW6"/>
<gene>
    <name evidence="4" type="ORF">Mal52_05070</name>
</gene>
<dbReference type="InterPro" id="IPR058240">
    <property type="entry name" value="rSAM_sf"/>
</dbReference>
<keyword evidence="2" id="KW-0411">Iron-sulfur</keyword>
<evidence type="ECO:0000256" key="1">
    <source>
        <dbReference type="ARBA" id="ARBA00006100"/>
    </source>
</evidence>
<keyword evidence="4" id="KW-0560">Oxidoreductase</keyword>
<organism evidence="4 5">
    <name type="scientific">Symmachiella dynata</name>
    <dbReference type="NCBI Taxonomy" id="2527995"/>
    <lineage>
        <taxon>Bacteria</taxon>
        <taxon>Pseudomonadati</taxon>
        <taxon>Planctomycetota</taxon>
        <taxon>Planctomycetia</taxon>
        <taxon>Planctomycetales</taxon>
        <taxon>Planctomycetaceae</taxon>
        <taxon>Symmachiella</taxon>
    </lineage>
</organism>
<dbReference type="SFLD" id="SFLDS00029">
    <property type="entry name" value="Radical_SAM"/>
    <property type="match status" value="1"/>
</dbReference>
<dbReference type="GO" id="GO:0051539">
    <property type="term" value="F:4 iron, 4 sulfur cluster binding"/>
    <property type="evidence" value="ECO:0007669"/>
    <property type="project" value="UniProtKB-UniRule"/>
</dbReference>
<dbReference type="GO" id="GO:0004109">
    <property type="term" value="F:coproporphyrinogen oxidase activity"/>
    <property type="evidence" value="ECO:0007669"/>
    <property type="project" value="InterPro"/>
</dbReference>
<dbReference type="SFLD" id="SFLDG01082">
    <property type="entry name" value="B12-binding_domain_containing"/>
    <property type="match status" value="1"/>
</dbReference>
<keyword evidence="2" id="KW-0479">Metal-binding</keyword>
<dbReference type="InterPro" id="IPR007197">
    <property type="entry name" value="rSAM"/>
</dbReference>
<comment type="subcellular location">
    <subcellularLocation>
        <location evidence="2">Cytoplasm</location>
    </subcellularLocation>
</comment>
<keyword evidence="2" id="KW-0408">Iron</keyword>
<evidence type="ECO:0000256" key="2">
    <source>
        <dbReference type="RuleBase" id="RU364116"/>
    </source>
</evidence>
<proteinExistence type="inferred from homology"/>
<dbReference type="EMBL" id="CP036276">
    <property type="protein sequence ID" value="QDU42052.1"/>
    <property type="molecule type" value="Genomic_DNA"/>
</dbReference>
<dbReference type="GO" id="GO:0046872">
    <property type="term" value="F:metal ion binding"/>
    <property type="evidence" value="ECO:0007669"/>
    <property type="project" value="UniProtKB-UniRule"/>
</dbReference>
<reference evidence="4 5" key="1">
    <citation type="submission" date="2019-02" db="EMBL/GenBank/DDBJ databases">
        <title>Deep-cultivation of Planctomycetes and their phenomic and genomic characterization uncovers novel biology.</title>
        <authorList>
            <person name="Wiegand S."/>
            <person name="Jogler M."/>
            <person name="Boedeker C."/>
            <person name="Pinto D."/>
            <person name="Vollmers J."/>
            <person name="Rivas-Marin E."/>
            <person name="Kohn T."/>
            <person name="Peeters S.H."/>
            <person name="Heuer A."/>
            <person name="Rast P."/>
            <person name="Oberbeckmann S."/>
            <person name="Bunk B."/>
            <person name="Jeske O."/>
            <person name="Meyerdierks A."/>
            <person name="Storesund J.E."/>
            <person name="Kallscheuer N."/>
            <person name="Luecker S."/>
            <person name="Lage O.M."/>
            <person name="Pohl T."/>
            <person name="Merkel B.J."/>
            <person name="Hornburger P."/>
            <person name="Mueller R.-W."/>
            <person name="Bruemmer F."/>
            <person name="Labrenz M."/>
            <person name="Spormann A.M."/>
            <person name="Op den Camp H."/>
            <person name="Overmann J."/>
            <person name="Amann R."/>
            <person name="Jetten M.S.M."/>
            <person name="Mascher T."/>
            <person name="Medema M.H."/>
            <person name="Devos D.P."/>
            <person name="Kaster A.-K."/>
            <person name="Ovreas L."/>
            <person name="Rohde M."/>
            <person name="Galperin M.Y."/>
            <person name="Jogler C."/>
        </authorList>
    </citation>
    <scope>NUCLEOTIDE SEQUENCE [LARGE SCALE GENOMIC DNA]</scope>
    <source>
        <strain evidence="4 5">Mal52</strain>
    </source>
</reference>
<keyword evidence="2" id="KW-0143">Chaperone</keyword>
<feature type="domain" description="Radical SAM core" evidence="3">
    <location>
        <begin position="3"/>
        <end position="235"/>
    </location>
</feature>
<dbReference type="InterPro" id="IPR010723">
    <property type="entry name" value="HemN_C"/>
</dbReference>
<comment type="similarity">
    <text evidence="1">Belongs to the anaerobic coproporphyrinogen-III oxidase family. HemW subfamily.</text>
</comment>
<dbReference type="InterPro" id="IPR006638">
    <property type="entry name" value="Elp3/MiaA/NifB-like_rSAM"/>
</dbReference>
<dbReference type="SFLD" id="SFLDG01065">
    <property type="entry name" value="anaerobic_coproporphyrinogen-I"/>
    <property type="match status" value="1"/>
</dbReference>
<keyword evidence="2" id="KW-0949">S-adenosyl-L-methionine</keyword>
<dbReference type="SFLD" id="SFLDF00288">
    <property type="entry name" value="HemN-like__clustered_with_nucl"/>
    <property type="match status" value="1"/>
</dbReference>
<keyword evidence="2" id="KW-0004">4Fe-4S</keyword>
<evidence type="ECO:0000313" key="4">
    <source>
        <dbReference type="EMBL" id="QDU42052.1"/>
    </source>
</evidence>
<dbReference type="Proteomes" id="UP000319383">
    <property type="component" value="Chromosome"/>
</dbReference>
<evidence type="ECO:0000313" key="5">
    <source>
        <dbReference type="Proteomes" id="UP000319383"/>
    </source>
</evidence>
<keyword evidence="5" id="KW-1185">Reference proteome</keyword>
<dbReference type="PANTHER" id="PTHR13932">
    <property type="entry name" value="COPROPORPHYRINIGEN III OXIDASE"/>
    <property type="match status" value="1"/>
</dbReference>
<evidence type="ECO:0000259" key="3">
    <source>
        <dbReference type="PROSITE" id="PS51918"/>
    </source>
</evidence>
<dbReference type="Pfam" id="PF04055">
    <property type="entry name" value="Radical_SAM"/>
    <property type="match status" value="1"/>
</dbReference>
<dbReference type="SMART" id="SM00729">
    <property type="entry name" value="Elp3"/>
    <property type="match status" value="1"/>
</dbReference>
<accession>A0A517ZHW6</accession>
<dbReference type="GO" id="GO:0006779">
    <property type="term" value="P:porphyrin-containing compound biosynthetic process"/>
    <property type="evidence" value="ECO:0007669"/>
    <property type="project" value="InterPro"/>
</dbReference>
<sequence>MNPVFAPPQAIYIHVPFCAHRCGYCDFTLVAGKDHLIDNYLRALEMELSRVEDSPEISTLFFGGGTPTHLPPADLKRLMEIVLSKYRLAAGCEFSVEANPAGLSEEKIAILADAGVNRVSLGIQSFDAEILSLLERDHRQEEIDQALQWLRRRIDNIALDLIFAVPGQSLALWESTLETAVAHHPQHLSTYGLTFEKGTAFWTRREKSQLTPASSELEREMYALALDKLPAAGYEHYEISNFAQPGFRCRHNEVYWTGQSYDAFGPGAARYLDGRRSINHRSVTTWLKRTLAGESPIGETEMLTPEDRARESIALGLRRRAGIDLAEFHVQTGYNLLDLAGDAVDSLTAQGWLERDERTIRLTHEGLFFADQVAGEFL</sequence>
<dbReference type="CDD" id="cd01335">
    <property type="entry name" value="Radical_SAM"/>
    <property type="match status" value="1"/>
</dbReference>
<dbReference type="InterPro" id="IPR004559">
    <property type="entry name" value="HemW-like"/>
</dbReference>
<dbReference type="SFLD" id="SFLDF00562">
    <property type="entry name" value="HemN-like__clustered_with_heat"/>
    <property type="match status" value="1"/>
</dbReference>